<protein>
    <submittedName>
        <fullName evidence="2">Uncharacterized protein</fullName>
    </submittedName>
</protein>
<feature type="non-terminal residue" evidence="2">
    <location>
        <position position="1"/>
    </location>
</feature>
<dbReference type="Proteomes" id="UP000266841">
    <property type="component" value="Unassembled WGS sequence"/>
</dbReference>
<feature type="region of interest" description="Disordered" evidence="1">
    <location>
        <begin position="88"/>
        <end position="111"/>
    </location>
</feature>
<reference evidence="2 3" key="1">
    <citation type="journal article" date="2012" name="Genome Biol.">
        <title>Genome and low-iron response of an oceanic diatom adapted to chronic iron limitation.</title>
        <authorList>
            <person name="Lommer M."/>
            <person name="Specht M."/>
            <person name="Roy A.S."/>
            <person name="Kraemer L."/>
            <person name="Andreson R."/>
            <person name="Gutowska M.A."/>
            <person name="Wolf J."/>
            <person name="Bergner S.V."/>
            <person name="Schilhabel M.B."/>
            <person name="Klostermeier U.C."/>
            <person name="Beiko R.G."/>
            <person name="Rosenstiel P."/>
            <person name="Hippler M."/>
            <person name="Laroche J."/>
        </authorList>
    </citation>
    <scope>NUCLEOTIDE SEQUENCE [LARGE SCALE GENOMIC DNA]</scope>
    <source>
        <strain evidence="2 3">CCMP1005</strain>
    </source>
</reference>
<name>K0R552_THAOC</name>
<evidence type="ECO:0000256" key="1">
    <source>
        <dbReference type="SAM" id="MobiDB-lite"/>
    </source>
</evidence>
<keyword evidence="3" id="KW-1185">Reference proteome</keyword>
<gene>
    <name evidence="2" type="ORF">THAOC_37894</name>
</gene>
<proteinExistence type="predicted"/>
<evidence type="ECO:0000313" key="3">
    <source>
        <dbReference type="Proteomes" id="UP000266841"/>
    </source>
</evidence>
<accession>K0R552</accession>
<comment type="caution">
    <text evidence="2">The sequence shown here is derived from an EMBL/GenBank/DDBJ whole genome shotgun (WGS) entry which is preliminary data.</text>
</comment>
<evidence type="ECO:0000313" key="2">
    <source>
        <dbReference type="EMBL" id="EJK43641.1"/>
    </source>
</evidence>
<dbReference type="EMBL" id="AGNL01050835">
    <property type="protein sequence ID" value="EJK43641.1"/>
    <property type="molecule type" value="Genomic_DNA"/>
</dbReference>
<sequence length="111" mass="12557">SVSHIHGFCADLCGPRVGRTRTPAQKPRAYIQSMPFRYLNWGAPYSHRNKRPVRKHRLLVGRAPRPQFKRGDAAGAHVAPGGARYVRRENNTMTNGPSRDVSRKQCLRGRI</sequence>
<dbReference type="AlphaFoldDB" id="K0R552"/>
<organism evidence="2 3">
    <name type="scientific">Thalassiosira oceanica</name>
    <name type="common">Marine diatom</name>
    <dbReference type="NCBI Taxonomy" id="159749"/>
    <lineage>
        <taxon>Eukaryota</taxon>
        <taxon>Sar</taxon>
        <taxon>Stramenopiles</taxon>
        <taxon>Ochrophyta</taxon>
        <taxon>Bacillariophyta</taxon>
        <taxon>Coscinodiscophyceae</taxon>
        <taxon>Thalassiosirophycidae</taxon>
        <taxon>Thalassiosirales</taxon>
        <taxon>Thalassiosiraceae</taxon>
        <taxon>Thalassiosira</taxon>
    </lineage>
</organism>